<evidence type="ECO:0000313" key="4">
    <source>
        <dbReference type="Proteomes" id="UP000829758"/>
    </source>
</evidence>
<feature type="transmembrane region" description="Helical" evidence="1">
    <location>
        <begin position="20"/>
        <end position="41"/>
    </location>
</feature>
<sequence>MKGVILASKVAGIAAAVLEIGSIVLFILGGIFVAVGLFTLLKKNSSNRP</sequence>
<gene>
    <name evidence="2" type="ORF">LJ755_13655</name>
    <name evidence="3" type="ORF">MUK71_11495</name>
</gene>
<evidence type="ECO:0000313" key="2">
    <source>
        <dbReference type="EMBL" id="MCC3273770.1"/>
    </source>
</evidence>
<dbReference type="RefSeq" id="WP_227929458.1">
    <property type="nucleotide sequence ID" value="NZ_CP094984.1"/>
</dbReference>
<evidence type="ECO:0000313" key="5">
    <source>
        <dbReference type="Proteomes" id="UP001155145"/>
    </source>
</evidence>
<evidence type="ECO:0000313" key="3">
    <source>
        <dbReference type="EMBL" id="UON91228.1"/>
    </source>
</evidence>
<dbReference type="EMBL" id="CP094984">
    <property type="protein sequence ID" value="UON91228.1"/>
    <property type="molecule type" value="Genomic_DNA"/>
</dbReference>
<evidence type="ECO:0000256" key="1">
    <source>
        <dbReference type="SAM" id="Phobius"/>
    </source>
</evidence>
<name>A0A9X1MA92_9MICC</name>
<keyword evidence="1" id="KW-1133">Transmembrane helix</keyword>
<organism evidence="2 5">
    <name type="scientific">Arthrobacter zhangbolii</name>
    <dbReference type="NCBI Taxonomy" id="2886936"/>
    <lineage>
        <taxon>Bacteria</taxon>
        <taxon>Bacillati</taxon>
        <taxon>Actinomycetota</taxon>
        <taxon>Actinomycetes</taxon>
        <taxon>Micrococcales</taxon>
        <taxon>Micrococcaceae</taxon>
        <taxon>Arthrobacter</taxon>
    </lineage>
</organism>
<accession>A0A9X1MA92</accession>
<keyword evidence="1" id="KW-0812">Transmembrane</keyword>
<dbReference type="EMBL" id="JAJFZT010000009">
    <property type="protein sequence ID" value="MCC3273770.1"/>
    <property type="molecule type" value="Genomic_DNA"/>
</dbReference>
<keyword evidence="4" id="KW-1185">Reference proteome</keyword>
<dbReference type="Proteomes" id="UP001155145">
    <property type="component" value="Unassembled WGS sequence"/>
</dbReference>
<reference evidence="2" key="1">
    <citation type="submission" date="2021-10" db="EMBL/GenBank/DDBJ databases">
        <title>Novel species in genus Arthrobacter.</title>
        <authorList>
            <person name="Liu Y."/>
        </authorList>
    </citation>
    <scope>NUCLEOTIDE SEQUENCE</scope>
    <source>
        <strain evidence="2">Zg-Y462</strain>
        <strain evidence="4">zg-Y462</strain>
    </source>
</reference>
<keyword evidence="1" id="KW-0472">Membrane</keyword>
<dbReference type="AlphaFoldDB" id="A0A9X1MA92"/>
<protein>
    <submittedName>
        <fullName evidence="2">Uncharacterized protein</fullName>
    </submittedName>
</protein>
<dbReference type="Proteomes" id="UP000829758">
    <property type="component" value="Chromosome"/>
</dbReference>
<proteinExistence type="predicted"/>